<dbReference type="Proteomes" id="UP001642405">
    <property type="component" value="Unassembled WGS sequence"/>
</dbReference>
<evidence type="ECO:0000256" key="1">
    <source>
        <dbReference type="SAM" id="MobiDB-lite"/>
    </source>
</evidence>
<feature type="compositionally biased region" description="Low complexity" evidence="1">
    <location>
        <begin position="10"/>
        <end position="26"/>
    </location>
</feature>
<sequence>MSPGGSITNGQQQAGTSSSQQSRLLRPLAPAPVRQLPQPQVQTRPLHAAGGSHYGHSEQGAHALQGLDHQGQNWQHSPHLNSMGYSEQDAANYYRVPWQVDHTAHQSNVSRHYDPAATIAQHTMGTDYNTSHDGYAAAPHHDYHPH</sequence>
<feature type="region of interest" description="Disordered" evidence="1">
    <location>
        <begin position="1"/>
        <end position="58"/>
    </location>
</feature>
<gene>
    <name evidence="2" type="ORF">SCUCBS95973_004040</name>
</gene>
<keyword evidence="3" id="KW-1185">Reference proteome</keyword>
<dbReference type="EMBL" id="CAWUHB010000019">
    <property type="protein sequence ID" value="CAK7220094.1"/>
    <property type="molecule type" value="Genomic_DNA"/>
</dbReference>
<proteinExistence type="predicted"/>
<comment type="caution">
    <text evidence="2">The sequence shown here is derived from an EMBL/GenBank/DDBJ whole genome shotgun (WGS) entry which is preliminary data.</text>
</comment>
<accession>A0ABP0BLL0</accession>
<name>A0ABP0BLL0_9PEZI</name>
<reference evidence="2 3" key="1">
    <citation type="submission" date="2024-01" db="EMBL/GenBank/DDBJ databases">
        <authorList>
            <person name="Allen C."/>
            <person name="Tagirdzhanova G."/>
        </authorList>
    </citation>
    <scope>NUCLEOTIDE SEQUENCE [LARGE SCALE GENOMIC DNA]</scope>
</reference>
<evidence type="ECO:0000313" key="2">
    <source>
        <dbReference type="EMBL" id="CAK7220094.1"/>
    </source>
</evidence>
<protein>
    <submittedName>
        <fullName evidence="2">Uncharacterized protein</fullName>
    </submittedName>
</protein>
<organism evidence="2 3">
    <name type="scientific">Sporothrix curviconia</name>
    <dbReference type="NCBI Taxonomy" id="1260050"/>
    <lineage>
        <taxon>Eukaryota</taxon>
        <taxon>Fungi</taxon>
        <taxon>Dikarya</taxon>
        <taxon>Ascomycota</taxon>
        <taxon>Pezizomycotina</taxon>
        <taxon>Sordariomycetes</taxon>
        <taxon>Sordariomycetidae</taxon>
        <taxon>Ophiostomatales</taxon>
        <taxon>Ophiostomataceae</taxon>
        <taxon>Sporothrix</taxon>
    </lineage>
</organism>
<evidence type="ECO:0000313" key="3">
    <source>
        <dbReference type="Proteomes" id="UP001642405"/>
    </source>
</evidence>